<proteinExistence type="inferred from homology"/>
<keyword evidence="3 4" id="KW-0975">Bacterial flagellum</keyword>
<dbReference type="PANTHER" id="PTHR30435">
    <property type="entry name" value="FLAGELLAR PROTEIN"/>
    <property type="match status" value="1"/>
</dbReference>
<dbReference type="Pfam" id="PF00460">
    <property type="entry name" value="Flg_bb_rod"/>
    <property type="match status" value="1"/>
</dbReference>
<dbReference type="AlphaFoldDB" id="A0A1G6DIF9"/>
<evidence type="ECO:0000259" key="6">
    <source>
        <dbReference type="Pfam" id="PF06429"/>
    </source>
</evidence>
<dbReference type="InterPro" id="IPR053967">
    <property type="entry name" value="LlgE_F_G-like_D1"/>
</dbReference>
<accession>A0A1G6DIF9</accession>
<dbReference type="Pfam" id="PF06429">
    <property type="entry name" value="Flg_bbr_C"/>
    <property type="match status" value="1"/>
</dbReference>
<dbReference type="InterPro" id="IPR020013">
    <property type="entry name" value="Flagellar_FlgE/F/G"/>
</dbReference>
<evidence type="ECO:0000313" key="9">
    <source>
        <dbReference type="Proteomes" id="UP000198771"/>
    </source>
</evidence>
<comment type="similarity">
    <text evidence="2 4">Belongs to the flagella basal body rod proteins family.</text>
</comment>
<dbReference type="Proteomes" id="UP000198771">
    <property type="component" value="Unassembled WGS sequence"/>
</dbReference>
<evidence type="ECO:0000313" key="8">
    <source>
        <dbReference type="EMBL" id="SDB44964.1"/>
    </source>
</evidence>
<keyword evidence="8" id="KW-0969">Cilium</keyword>
<gene>
    <name evidence="8" type="ORF">SAMN05660653_02168</name>
</gene>
<evidence type="ECO:0000256" key="4">
    <source>
        <dbReference type="RuleBase" id="RU362116"/>
    </source>
</evidence>
<dbReference type="PANTHER" id="PTHR30435:SF19">
    <property type="entry name" value="FLAGELLAR BASAL-BODY ROD PROTEIN FLGG"/>
    <property type="match status" value="1"/>
</dbReference>
<name>A0A1G6DIF9_9BACT</name>
<protein>
    <submittedName>
        <fullName evidence="8">Flagellar basal-body rod protein FlgG</fullName>
    </submittedName>
</protein>
<dbReference type="GO" id="GO:0030694">
    <property type="term" value="C:bacterial-type flagellum basal body, rod"/>
    <property type="evidence" value="ECO:0007669"/>
    <property type="project" value="InterPro"/>
</dbReference>
<evidence type="ECO:0000256" key="2">
    <source>
        <dbReference type="ARBA" id="ARBA00009677"/>
    </source>
</evidence>
<evidence type="ECO:0000256" key="1">
    <source>
        <dbReference type="ARBA" id="ARBA00004117"/>
    </source>
</evidence>
<dbReference type="InterPro" id="IPR012836">
    <property type="entry name" value="FlgF"/>
</dbReference>
<dbReference type="EMBL" id="FMXO01000012">
    <property type="protein sequence ID" value="SDB44964.1"/>
    <property type="molecule type" value="Genomic_DNA"/>
</dbReference>
<keyword evidence="8" id="KW-0282">Flagellum</keyword>
<evidence type="ECO:0000259" key="7">
    <source>
        <dbReference type="Pfam" id="PF22692"/>
    </source>
</evidence>
<feature type="domain" description="Flagellar hook protein FlgE/F/G-like D1" evidence="7">
    <location>
        <begin position="127"/>
        <end position="191"/>
    </location>
</feature>
<evidence type="ECO:0000259" key="5">
    <source>
        <dbReference type="Pfam" id="PF00460"/>
    </source>
</evidence>
<dbReference type="InterPro" id="IPR001444">
    <property type="entry name" value="Flag_bb_rod_N"/>
</dbReference>
<feature type="domain" description="Flagellar basal-body/hook protein C-terminal" evidence="6">
    <location>
        <begin position="237"/>
        <end position="281"/>
    </location>
</feature>
<dbReference type="GO" id="GO:0071978">
    <property type="term" value="P:bacterial-type flagellum-dependent swarming motility"/>
    <property type="evidence" value="ECO:0007669"/>
    <property type="project" value="TreeGrafter"/>
</dbReference>
<sequence>MLKAWGFVKPAFWKNWLGICFTRNSGGTAMQTSMYNALFGALTQEHRLANTANNLANVNTTGYKGETLAFQDVFARLGHDMLDPISAINEKSLLPVPDEMAQTRISLSHIDFSQGTIRETGNPLDVALSGEGFFKVRPLEGDFYTRNGNFRLTPNGQLVTGQGFPVLVNGGPVNIEPGARVVIGPAGDIQANGEPIGNMDLVTFENLQVLEKLGQNMFRIRPGVQAAEMPAGNVTVAQGYLESANVEVVKEMVNMIDAHRTFEAYQKVMHTTQEADQKLIREVASPR</sequence>
<keyword evidence="9" id="KW-1185">Reference proteome</keyword>
<dbReference type="NCBIfam" id="TIGR03506">
    <property type="entry name" value="FlgEFG_subfam"/>
    <property type="match status" value="1"/>
</dbReference>
<dbReference type="Pfam" id="PF22692">
    <property type="entry name" value="LlgE_F_G_D1"/>
    <property type="match status" value="1"/>
</dbReference>
<keyword evidence="8" id="KW-0966">Cell projection</keyword>
<comment type="subcellular location">
    <subcellularLocation>
        <location evidence="1 4">Bacterial flagellum basal body</location>
    </subcellularLocation>
</comment>
<reference evidence="8 9" key="1">
    <citation type="submission" date="2016-10" db="EMBL/GenBank/DDBJ databases">
        <authorList>
            <person name="de Groot N.N."/>
        </authorList>
    </citation>
    <scope>NUCLEOTIDE SEQUENCE [LARGE SCALE GENOMIC DNA]</scope>
    <source>
        <strain evidence="8 9">ASO4-2</strain>
    </source>
</reference>
<dbReference type="SUPFAM" id="SSF117143">
    <property type="entry name" value="Flagellar hook protein flgE"/>
    <property type="match status" value="1"/>
</dbReference>
<dbReference type="NCBIfam" id="TIGR02490">
    <property type="entry name" value="flgF"/>
    <property type="match status" value="1"/>
</dbReference>
<feature type="domain" description="Flagellar basal body rod protein N-terminal" evidence="5">
    <location>
        <begin position="34"/>
        <end position="64"/>
    </location>
</feature>
<dbReference type="InterPro" id="IPR010930">
    <property type="entry name" value="Flg_bb/hook_C_dom"/>
</dbReference>
<organism evidence="8 9">
    <name type="scientific">Desulfonatronum thiosulfatophilum</name>
    <dbReference type="NCBI Taxonomy" id="617002"/>
    <lineage>
        <taxon>Bacteria</taxon>
        <taxon>Pseudomonadati</taxon>
        <taxon>Thermodesulfobacteriota</taxon>
        <taxon>Desulfovibrionia</taxon>
        <taxon>Desulfovibrionales</taxon>
        <taxon>Desulfonatronaceae</taxon>
        <taxon>Desulfonatronum</taxon>
    </lineage>
</organism>
<dbReference type="STRING" id="617002.SAMN05660653_02168"/>
<evidence type="ECO:0000256" key="3">
    <source>
        <dbReference type="ARBA" id="ARBA00023143"/>
    </source>
</evidence>
<dbReference type="InterPro" id="IPR037925">
    <property type="entry name" value="FlgE/F/G-like"/>
</dbReference>